<dbReference type="EMBL" id="VYGV01000001">
    <property type="protein sequence ID" value="NWF43948.1"/>
    <property type="molecule type" value="Genomic_DNA"/>
</dbReference>
<dbReference type="PROSITE" id="PS50931">
    <property type="entry name" value="HTH_LYSR"/>
    <property type="match status" value="1"/>
</dbReference>
<evidence type="ECO:0000256" key="4">
    <source>
        <dbReference type="ARBA" id="ARBA00023163"/>
    </source>
</evidence>
<reference evidence="6 7" key="1">
    <citation type="submission" date="2019-09" db="EMBL/GenBank/DDBJ databases">
        <title>Hydrogenophaga aromatica sp. nov., isolated from a para-xylene-degrading enrichment culture.</title>
        <authorList>
            <person name="Tancsics A."/>
            <person name="Banerjee S."/>
        </authorList>
    </citation>
    <scope>NUCLEOTIDE SEQUENCE [LARGE SCALE GENOMIC DNA]</scope>
    <source>
        <strain evidence="6 7">D2P1</strain>
    </source>
</reference>
<dbReference type="InterPro" id="IPR036390">
    <property type="entry name" value="WH_DNA-bd_sf"/>
</dbReference>
<dbReference type="RefSeq" id="WP_177132572.1">
    <property type="nucleotide sequence ID" value="NZ_VYGV01000001.1"/>
</dbReference>
<evidence type="ECO:0000256" key="1">
    <source>
        <dbReference type="ARBA" id="ARBA00009437"/>
    </source>
</evidence>
<evidence type="ECO:0000313" key="7">
    <source>
        <dbReference type="Proteomes" id="UP000545507"/>
    </source>
</evidence>
<dbReference type="Gene3D" id="1.10.10.10">
    <property type="entry name" value="Winged helix-like DNA-binding domain superfamily/Winged helix DNA-binding domain"/>
    <property type="match status" value="1"/>
</dbReference>
<dbReference type="GO" id="GO:0003677">
    <property type="term" value="F:DNA binding"/>
    <property type="evidence" value="ECO:0007669"/>
    <property type="project" value="UniProtKB-KW"/>
</dbReference>
<keyword evidence="3 6" id="KW-0238">DNA-binding</keyword>
<accession>A0A7Y8KWF8</accession>
<dbReference type="SUPFAM" id="SSF46785">
    <property type="entry name" value="Winged helix' DNA-binding domain"/>
    <property type="match status" value="1"/>
</dbReference>
<dbReference type="InterPro" id="IPR036388">
    <property type="entry name" value="WH-like_DNA-bd_sf"/>
</dbReference>
<name>A0A7Y8KWF8_9BURK</name>
<dbReference type="NCBIfam" id="NF009888">
    <property type="entry name" value="PRK13348.1"/>
    <property type="match status" value="1"/>
</dbReference>
<dbReference type="AlphaFoldDB" id="A0A7Y8KWF8"/>
<gene>
    <name evidence="6" type="ORF">F3K02_01595</name>
</gene>
<keyword evidence="7" id="KW-1185">Reference proteome</keyword>
<evidence type="ECO:0000256" key="2">
    <source>
        <dbReference type="ARBA" id="ARBA00023015"/>
    </source>
</evidence>
<dbReference type="PANTHER" id="PTHR30579">
    <property type="entry name" value="TRANSCRIPTIONAL REGULATOR"/>
    <property type="match status" value="1"/>
</dbReference>
<organism evidence="6 7">
    <name type="scientific">Hydrogenophaga aromaticivorans</name>
    <dbReference type="NCBI Taxonomy" id="2610898"/>
    <lineage>
        <taxon>Bacteria</taxon>
        <taxon>Pseudomonadati</taxon>
        <taxon>Pseudomonadota</taxon>
        <taxon>Betaproteobacteria</taxon>
        <taxon>Burkholderiales</taxon>
        <taxon>Comamonadaceae</taxon>
        <taxon>Hydrogenophaga</taxon>
    </lineage>
</organism>
<evidence type="ECO:0000256" key="3">
    <source>
        <dbReference type="ARBA" id="ARBA00023125"/>
    </source>
</evidence>
<dbReference type="Proteomes" id="UP000545507">
    <property type="component" value="Unassembled WGS sequence"/>
</dbReference>
<dbReference type="Pfam" id="PF03466">
    <property type="entry name" value="LysR_substrate"/>
    <property type="match status" value="1"/>
</dbReference>
<dbReference type="InterPro" id="IPR017685">
    <property type="entry name" value="ArgP"/>
</dbReference>
<sequence length="303" mass="32625">MLDARQLQALAAVIEHGGFGPAAQALNLTLAAVSLRIKSLEEHLGQRLLVRGKTVRATAAGQALLAHVKQLQMMEADLLAGLQGGGEPRADAAWQSLSVAINADSVASWFLPGVAPLLQRHRLLLEIMIDDQDHTHDALKSGDVIGCVTTLAQAMRGCVAEPLGVMRYRCVAAPAVVQRCRTPRGAVSPHQLLAQPAIIFNRKDALQDGFLAQHFGLKQPNYPRHFAPAVDAFETAIELGLGWGMVPEQHLARRPGLQEMLPGATVDVVLYWQHWAREPLSAQRLTQAVKAAAHASLPPVQTG</sequence>
<dbReference type="InterPro" id="IPR050176">
    <property type="entry name" value="LTTR"/>
</dbReference>
<keyword evidence="2" id="KW-0805">Transcription regulation</keyword>
<protein>
    <submittedName>
        <fullName evidence="6">ArgP/LysG family DNA-binding transcriptional regulator</fullName>
    </submittedName>
</protein>
<comment type="similarity">
    <text evidence="1">Belongs to the LysR transcriptional regulatory family.</text>
</comment>
<dbReference type="NCBIfam" id="TIGR03298">
    <property type="entry name" value="argP"/>
    <property type="match status" value="1"/>
</dbReference>
<dbReference type="InterPro" id="IPR005119">
    <property type="entry name" value="LysR_subst-bd"/>
</dbReference>
<dbReference type="Pfam" id="PF00126">
    <property type="entry name" value="HTH_1"/>
    <property type="match status" value="1"/>
</dbReference>
<dbReference type="NCBIfam" id="NF002964">
    <property type="entry name" value="PRK03635.1"/>
    <property type="match status" value="1"/>
</dbReference>
<dbReference type="Gene3D" id="3.40.190.290">
    <property type="match status" value="1"/>
</dbReference>
<comment type="caution">
    <text evidence="6">The sequence shown here is derived from an EMBL/GenBank/DDBJ whole genome shotgun (WGS) entry which is preliminary data.</text>
</comment>
<proteinExistence type="inferred from homology"/>
<dbReference type="GO" id="GO:0003700">
    <property type="term" value="F:DNA-binding transcription factor activity"/>
    <property type="evidence" value="ECO:0007669"/>
    <property type="project" value="InterPro"/>
</dbReference>
<dbReference type="SUPFAM" id="SSF53850">
    <property type="entry name" value="Periplasmic binding protein-like II"/>
    <property type="match status" value="1"/>
</dbReference>
<evidence type="ECO:0000259" key="5">
    <source>
        <dbReference type="PROSITE" id="PS50931"/>
    </source>
</evidence>
<feature type="domain" description="HTH lysR-type" evidence="5">
    <location>
        <begin position="2"/>
        <end position="58"/>
    </location>
</feature>
<dbReference type="InterPro" id="IPR000847">
    <property type="entry name" value="LysR_HTH_N"/>
</dbReference>
<evidence type="ECO:0000313" key="6">
    <source>
        <dbReference type="EMBL" id="NWF43948.1"/>
    </source>
</evidence>
<keyword evidence="4" id="KW-0804">Transcription</keyword>
<dbReference type="PANTHER" id="PTHR30579:SF2">
    <property type="entry name" value="HTH-TYPE TRANSCRIPTIONAL REGULATOR ARGP"/>
    <property type="match status" value="1"/>
</dbReference>